<organism evidence="2 3">
    <name type="scientific">Cardiocondyla obscurior</name>
    <dbReference type="NCBI Taxonomy" id="286306"/>
    <lineage>
        <taxon>Eukaryota</taxon>
        <taxon>Metazoa</taxon>
        <taxon>Ecdysozoa</taxon>
        <taxon>Arthropoda</taxon>
        <taxon>Hexapoda</taxon>
        <taxon>Insecta</taxon>
        <taxon>Pterygota</taxon>
        <taxon>Neoptera</taxon>
        <taxon>Endopterygota</taxon>
        <taxon>Hymenoptera</taxon>
        <taxon>Apocrita</taxon>
        <taxon>Aculeata</taxon>
        <taxon>Formicoidea</taxon>
        <taxon>Formicidae</taxon>
        <taxon>Myrmicinae</taxon>
        <taxon>Cardiocondyla</taxon>
    </lineage>
</organism>
<dbReference type="AlphaFoldDB" id="A0AAW2F0I1"/>
<accession>A0AAW2F0I1</accession>
<dbReference type="EMBL" id="JADYXP020000015">
    <property type="protein sequence ID" value="KAL0108902.1"/>
    <property type="molecule type" value="Genomic_DNA"/>
</dbReference>
<evidence type="ECO:0000256" key="1">
    <source>
        <dbReference type="SAM" id="MobiDB-lite"/>
    </source>
</evidence>
<gene>
    <name evidence="2" type="ORF">PUN28_014187</name>
</gene>
<feature type="region of interest" description="Disordered" evidence="1">
    <location>
        <begin position="24"/>
        <end position="60"/>
    </location>
</feature>
<reference evidence="2 3" key="1">
    <citation type="submission" date="2023-03" db="EMBL/GenBank/DDBJ databases">
        <title>High recombination rates correlate with genetic variation in Cardiocondyla obscurior ants.</title>
        <authorList>
            <person name="Errbii M."/>
        </authorList>
    </citation>
    <scope>NUCLEOTIDE SEQUENCE [LARGE SCALE GENOMIC DNA]</scope>
    <source>
        <strain evidence="2">Alpha-2009</strain>
        <tissue evidence="2">Whole body</tissue>
    </source>
</reference>
<feature type="region of interest" description="Disordered" evidence="1">
    <location>
        <begin position="87"/>
        <end position="126"/>
    </location>
</feature>
<evidence type="ECO:0000313" key="2">
    <source>
        <dbReference type="EMBL" id="KAL0108902.1"/>
    </source>
</evidence>
<evidence type="ECO:0000313" key="3">
    <source>
        <dbReference type="Proteomes" id="UP001430953"/>
    </source>
</evidence>
<dbReference type="Proteomes" id="UP001430953">
    <property type="component" value="Unassembled WGS sequence"/>
</dbReference>
<protein>
    <submittedName>
        <fullName evidence="2">Uncharacterized protein</fullName>
    </submittedName>
</protein>
<sequence length="126" mass="14846">MRTDCYPIHKGFCTRMQNLSTAWKSPGHVHGRIHVHDSRERKREREEEEEEKKKKETEADKATIAWRLDHYPVNYARHAWLVATRWPSCESNPESSSRDSRGGYRPTFRQHRTTVSALSRSVPQTD</sequence>
<name>A0AAW2F0I1_9HYME</name>
<comment type="caution">
    <text evidence="2">The sequence shown here is derived from an EMBL/GenBank/DDBJ whole genome shotgun (WGS) entry which is preliminary data.</text>
</comment>
<proteinExistence type="predicted"/>
<feature type="compositionally biased region" description="Polar residues" evidence="1">
    <location>
        <begin position="113"/>
        <end position="126"/>
    </location>
</feature>
<feature type="compositionally biased region" description="Basic and acidic residues" evidence="1">
    <location>
        <begin position="34"/>
        <end position="60"/>
    </location>
</feature>
<keyword evidence="3" id="KW-1185">Reference proteome</keyword>